<proteinExistence type="predicted"/>
<evidence type="ECO:0000313" key="2">
    <source>
        <dbReference type="Proteomes" id="UP000187209"/>
    </source>
</evidence>
<protein>
    <submittedName>
        <fullName evidence="1">Uncharacterized protein</fullName>
    </submittedName>
</protein>
<reference evidence="1 2" key="1">
    <citation type="submission" date="2016-11" db="EMBL/GenBank/DDBJ databases">
        <title>The macronuclear genome of Stentor coeruleus: a giant cell with tiny introns.</title>
        <authorList>
            <person name="Slabodnick M."/>
            <person name="Ruby J.G."/>
            <person name="Reiff S.B."/>
            <person name="Swart E.C."/>
            <person name="Gosai S."/>
            <person name="Prabakaran S."/>
            <person name="Witkowska E."/>
            <person name="Larue G.E."/>
            <person name="Fisher S."/>
            <person name="Freeman R.M."/>
            <person name="Gunawardena J."/>
            <person name="Chu W."/>
            <person name="Stover N.A."/>
            <person name="Gregory B.D."/>
            <person name="Nowacki M."/>
            <person name="Derisi J."/>
            <person name="Roy S.W."/>
            <person name="Marshall W.F."/>
            <person name="Sood P."/>
        </authorList>
    </citation>
    <scope>NUCLEOTIDE SEQUENCE [LARGE SCALE GENOMIC DNA]</scope>
    <source>
        <strain evidence="1">WM001</strain>
    </source>
</reference>
<dbReference type="AlphaFoldDB" id="A0A1R2AL87"/>
<gene>
    <name evidence="1" type="ORF">SteCoe_38673</name>
</gene>
<comment type="caution">
    <text evidence="1">The sequence shown here is derived from an EMBL/GenBank/DDBJ whole genome shotgun (WGS) entry which is preliminary data.</text>
</comment>
<organism evidence="1 2">
    <name type="scientific">Stentor coeruleus</name>
    <dbReference type="NCBI Taxonomy" id="5963"/>
    <lineage>
        <taxon>Eukaryota</taxon>
        <taxon>Sar</taxon>
        <taxon>Alveolata</taxon>
        <taxon>Ciliophora</taxon>
        <taxon>Postciliodesmatophora</taxon>
        <taxon>Heterotrichea</taxon>
        <taxon>Heterotrichida</taxon>
        <taxon>Stentoridae</taxon>
        <taxon>Stentor</taxon>
    </lineage>
</organism>
<evidence type="ECO:0000313" key="1">
    <source>
        <dbReference type="EMBL" id="OMJ65259.1"/>
    </source>
</evidence>
<accession>A0A1R2AL87</accession>
<dbReference type="EMBL" id="MPUH01002288">
    <property type="protein sequence ID" value="OMJ65259.1"/>
    <property type="molecule type" value="Genomic_DNA"/>
</dbReference>
<keyword evidence="2" id="KW-1185">Reference proteome</keyword>
<dbReference type="Proteomes" id="UP000187209">
    <property type="component" value="Unassembled WGS sequence"/>
</dbReference>
<sequence>MMTDSGYHSPRKKFTKLSCHDLGALSSRKTSTSTSTLKKESSSKTFYNAKIGSLFACPSMFVKRFRLGEAKSQ</sequence>
<name>A0A1R2AL87_9CILI</name>